<reference evidence="5 6" key="1">
    <citation type="submission" date="2018-12" db="EMBL/GenBank/DDBJ databases">
        <title>Draft genome sequences of Mycolicibacterium peregrinum isolated from a pig with lymphadenitis and from soil on the same Japanese pig farm.</title>
        <authorList>
            <person name="Komatsu T."/>
            <person name="Ohya K."/>
            <person name="Sawai K."/>
            <person name="Odoi J.O."/>
            <person name="Otsu K."/>
            <person name="Ota A."/>
            <person name="Ito T."/>
            <person name="Kawai M."/>
            <person name="Maruyama F."/>
        </authorList>
    </citation>
    <scope>NUCLEOTIDE SEQUENCE [LARGE SCALE GENOMIC DNA]</scope>
    <source>
        <strain evidence="5 6">138</strain>
    </source>
</reference>
<dbReference type="SUPFAM" id="SSF48452">
    <property type="entry name" value="TPR-like"/>
    <property type="match status" value="1"/>
</dbReference>
<dbReference type="SMART" id="SM00862">
    <property type="entry name" value="Trans_reg_C"/>
    <property type="match status" value="1"/>
</dbReference>
<dbReference type="Pfam" id="PF03704">
    <property type="entry name" value="BTAD"/>
    <property type="match status" value="1"/>
</dbReference>
<dbReference type="InterPro" id="IPR011990">
    <property type="entry name" value="TPR-like_helical_dom_sf"/>
</dbReference>
<dbReference type="Pfam" id="PF13191">
    <property type="entry name" value="AAA_16"/>
    <property type="match status" value="1"/>
</dbReference>
<evidence type="ECO:0000256" key="2">
    <source>
        <dbReference type="ARBA" id="ARBA00023015"/>
    </source>
</evidence>
<dbReference type="GO" id="GO:0003677">
    <property type="term" value="F:DNA binding"/>
    <property type="evidence" value="ECO:0007669"/>
    <property type="project" value="UniProtKB-UniRule"/>
</dbReference>
<keyword evidence="2" id="KW-0805">Transcription regulation</keyword>
<proteinExistence type="inferred from homology"/>
<dbReference type="EMBL" id="RWKA01000007">
    <property type="protein sequence ID" value="TGB42221.1"/>
    <property type="molecule type" value="Genomic_DNA"/>
</dbReference>
<protein>
    <submittedName>
        <fullName evidence="5">Transcriptional regulator</fullName>
    </submittedName>
</protein>
<gene>
    <name evidence="5" type="ORF">EJD98_14895</name>
</gene>
<dbReference type="Gene3D" id="1.10.10.10">
    <property type="entry name" value="Winged helix-like DNA-binding domain superfamily/Winged helix DNA-binding domain"/>
    <property type="match status" value="1"/>
</dbReference>
<dbReference type="Pfam" id="PF00486">
    <property type="entry name" value="Trans_reg_C"/>
    <property type="match status" value="1"/>
</dbReference>
<dbReference type="InterPro" id="IPR041664">
    <property type="entry name" value="AAA_16"/>
</dbReference>
<dbReference type="InterPro" id="IPR036388">
    <property type="entry name" value="WH-like_DNA-bd_sf"/>
</dbReference>
<dbReference type="SUPFAM" id="SSF52540">
    <property type="entry name" value="P-loop containing nucleoside triphosphate hydrolases"/>
    <property type="match status" value="1"/>
</dbReference>
<comment type="caution">
    <text evidence="5">The sequence shown here is derived from an EMBL/GenBank/DDBJ whole genome shotgun (WGS) entry which is preliminary data.</text>
</comment>
<evidence type="ECO:0000256" key="4">
    <source>
        <dbReference type="ARBA" id="ARBA00023163"/>
    </source>
</evidence>
<dbReference type="CDD" id="cd15831">
    <property type="entry name" value="BTAD"/>
    <property type="match status" value="1"/>
</dbReference>
<sequence length="1097" mass="116749">MLGPVRAWVGDEPVDLGARLQRALLARLVAAHGHTVSVDRLIDDLWEGEPPPKALAALQVYVSHLRRALEPGRQRRAPARILVSAAPGYCLRLPADAVDSWQFEAKVTAAYGESDPQQRVCLLDEALADWSGDPFAGAGDALWAAPEIARLTELRLAAVEAQAAAQVELGRYSTAIAALERHVGERPGREGAAAVLATALYQTGRQTDALEVLRRTRDHLVDQLGLEPGRALRDLERDILRQAEHLEPSRPAQPAIPEVVAPGDSELTAYGRAEELSEIDTAARAVAAGNSAVLWIGGEAGSGKTTLAAAATARLRAAGWRTVLGRCPEVHGAPAGWAWTEVLRELLEAGAPADDGRQALAPLLHDVAAVEPGTFWLGHAVADVLSAVAGSQPLAVVLDDLHRTDGLTLELLRLVADRIKDLPVLVIGTYRPSEDRGELEVARAALTVHTAAHLILDGLDAAATAALAADYGLTAASGEALRLLRERTGGNPLFVRELARLMAAEGPDAVWASVPVGVRDVLRRRLARLPGPTITALRQAAVLGRDIDVDLLAELGRNDPDDLLDALEPAVLLGLLDEPAPGRLRFAHSLVRDTLYEDTSKLRRSRLHGAALELLRAPGRSVDPAALAHHAVASATAETALAATAFATAAAREADSVGAHVEAARQWRAAVQMLELAASRRLRPSTEGLESEIDARCGLISALAQSGDAVAARIELKAALHLLTGKSRDDLMVRVLTAWDTPLVWRDREYDESDAQMIGLLRQVLAGGSAEVTAADRIRLLKALYVELEGTDPEGALAASTELLELARRAYAEDPGSSGRLLCTALNVRAYCALGPDIDAERDSTAAELLQTAEATEQADYQAVAHWLLSLAAGHRSDLVTAKRHVDIAVARAGTGQLVHLLGVLGLFRARMYLLAARLDEAVGAYTDLAARMVENGAANGAKLAMVGRVTGEFCLGDLGVLADELVFFYREVSVAALDAAVLALIARGREAEARELWRDRQPIERAYFWLPFTVLRVNAAVALGDVEEAEARASDLEPYSGRIAGLGVDGLMMGPVDEALAVAADALGRPEQAGGYRAAAAKLRDRLAAEARRFID</sequence>
<dbReference type="SMART" id="SM01043">
    <property type="entry name" value="BTAD"/>
    <property type="match status" value="1"/>
</dbReference>
<comment type="similarity">
    <text evidence="1">Belongs to the AfsR/DnrI/RedD regulatory family.</text>
</comment>
<keyword evidence="3" id="KW-0238">DNA-binding</keyword>
<keyword evidence="6" id="KW-1185">Reference proteome</keyword>
<dbReference type="PANTHER" id="PTHR35807:SF1">
    <property type="entry name" value="TRANSCRIPTIONAL REGULATOR REDD"/>
    <property type="match status" value="1"/>
</dbReference>
<name>A0A4Z0HN01_MYCPR</name>
<dbReference type="Proteomes" id="UP000297792">
    <property type="component" value="Unassembled WGS sequence"/>
</dbReference>
<dbReference type="InterPro" id="IPR051677">
    <property type="entry name" value="AfsR-DnrI-RedD_regulator"/>
</dbReference>
<evidence type="ECO:0000313" key="6">
    <source>
        <dbReference type="Proteomes" id="UP000297792"/>
    </source>
</evidence>
<dbReference type="InterPro" id="IPR001867">
    <property type="entry name" value="OmpR/PhoB-type_DNA-bd"/>
</dbReference>
<dbReference type="SUPFAM" id="SSF46894">
    <property type="entry name" value="C-terminal effector domain of the bipartite response regulators"/>
    <property type="match status" value="1"/>
</dbReference>
<organism evidence="5 6">
    <name type="scientific">Mycolicibacterium peregrinum</name>
    <name type="common">Mycobacterium peregrinum</name>
    <dbReference type="NCBI Taxonomy" id="43304"/>
    <lineage>
        <taxon>Bacteria</taxon>
        <taxon>Bacillati</taxon>
        <taxon>Actinomycetota</taxon>
        <taxon>Actinomycetes</taxon>
        <taxon>Mycobacteriales</taxon>
        <taxon>Mycobacteriaceae</taxon>
        <taxon>Mycolicibacterium</taxon>
    </lineage>
</organism>
<evidence type="ECO:0000313" key="5">
    <source>
        <dbReference type="EMBL" id="TGB42221.1"/>
    </source>
</evidence>
<dbReference type="GO" id="GO:0006355">
    <property type="term" value="P:regulation of DNA-templated transcription"/>
    <property type="evidence" value="ECO:0007669"/>
    <property type="project" value="InterPro"/>
</dbReference>
<dbReference type="InterPro" id="IPR005158">
    <property type="entry name" value="BTAD"/>
</dbReference>
<dbReference type="Gene3D" id="1.25.40.10">
    <property type="entry name" value="Tetratricopeptide repeat domain"/>
    <property type="match status" value="1"/>
</dbReference>
<dbReference type="AlphaFoldDB" id="A0A4Z0HN01"/>
<evidence type="ECO:0000256" key="3">
    <source>
        <dbReference type="ARBA" id="ARBA00023125"/>
    </source>
</evidence>
<dbReference type="PROSITE" id="PS51755">
    <property type="entry name" value="OMPR_PHOB"/>
    <property type="match status" value="1"/>
</dbReference>
<keyword evidence="4" id="KW-0804">Transcription</keyword>
<dbReference type="InterPro" id="IPR027417">
    <property type="entry name" value="P-loop_NTPase"/>
</dbReference>
<dbReference type="GO" id="GO:0000160">
    <property type="term" value="P:phosphorelay signal transduction system"/>
    <property type="evidence" value="ECO:0007669"/>
    <property type="project" value="InterPro"/>
</dbReference>
<evidence type="ECO:0000256" key="1">
    <source>
        <dbReference type="ARBA" id="ARBA00005820"/>
    </source>
</evidence>
<accession>A0A4Z0HN01</accession>
<dbReference type="PANTHER" id="PTHR35807">
    <property type="entry name" value="TRANSCRIPTIONAL REGULATOR REDD-RELATED"/>
    <property type="match status" value="1"/>
</dbReference>
<dbReference type="InterPro" id="IPR016032">
    <property type="entry name" value="Sig_transdc_resp-reg_C-effctor"/>
</dbReference>